<dbReference type="SUPFAM" id="SSF48403">
    <property type="entry name" value="Ankyrin repeat"/>
    <property type="match status" value="1"/>
</dbReference>
<dbReference type="InterPro" id="IPR013083">
    <property type="entry name" value="Znf_RING/FYVE/PHD"/>
</dbReference>
<evidence type="ECO:0000256" key="1">
    <source>
        <dbReference type="ARBA" id="ARBA00022723"/>
    </source>
</evidence>
<dbReference type="InterPro" id="IPR036770">
    <property type="entry name" value="Ankyrin_rpt-contain_sf"/>
</dbReference>
<reference evidence="7 8" key="1">
    <citation type="submission" date="2024-02" db="EMBL/GenBank/DDBJ databases">
        <authorList>
            <person name="Chen Y."/>
            <person name="Shah S."/>
            <person name="Dougan E. K."/>
            <person name="Thang M."/>
            <person name="Chan C."/>
        </authorList>
    </citation>
    <scope>NUCLEOTIDE SEQUENCE [LARGE SCALE GENOMIC DNA]</scope>
</reference>
<feature type="signal peptide" evidence="5">
    <location>
        <begin position="1"/>
        <end position="18"/>
    </location>
</feature>
<keyword evidence="1" id="KW-0479">Metal-binding</keyword>
<dbReference type="Gene3D" id="3.30.40.10">
    <property type="entry name" value="Zinc/RING finger domain, C3HC4 (zinc finger)"/>
    <property type="match status" value="1"/>
</dbReference>
<evidence type="ECO:0000256" key="4">
    <source>
        <dbReference type="PROSITE-ProRule" id="PRU00175"/>
    </source>
</evidence>
<gene>
    <name evidence="7" type="ORF">SCF082_LOCUS8288</name>
</gene>
<evidence type="ECO:0000313" key="7">
    <source>
        <dbReference type="EMBL" id="CAK9004671.1"/>
    </source>
</evidence>
<keyword evidence="3" id="KW-0862">Zinc</keyword>
<keyword evidence="2 4" id="KW-0863">Zinc-finger</keyword>
<dbReference type="InterPro" id="IPR001841">
    <property type="entry name" value="Znf_RING"/>
</dbReference>
<evidence type="ECO:0000256" key="5">
    <source>
        <dbReference type="SAM" id="SignalP"/>
    </source>
</evidence>
<dbReference type="EMBL" id="CAXAMM010004714">
    <property type="protein sequence ID" value="CAK9004671.1"/>
    <property type="molecule type" value="Genomic_DNA"/>
</dbReference>
<protein>
    <submittedName>
        <fullName evidence="7">E3 ubiquitin protein ligase RIN2 (AMF receptor-like protein 1A) (RING-type E3 ubiquitin transferase RIN2) (RPM1-interacting protein 2)</fullName>
    </submittedName>
</protein>
<dbReference type="Pfam" id="PF13639">
    <property type="entry name" value="zf-RING_2"/>
    <property type="match status" value="1"/>
</dbReference>
<evidence type="ECO:0000256" key="2">
    <source>
        <dbReference type="ARBA" id="ARBA00022771"/>
    </source>
</evidence>
<evidence type="ECO:0000259" key="6">
    <source>
        <dbReference type="PROSITE" id="PS50089"/>
    </source>
</evidence>
<proteinExistence type="predicted"/>
<name>A0ABP0IQ12_9DINO</name>
<feature type="chain" id="PRO_5047396461" evidence="5">
    <location>
        <begin position="19"/>
        <end position="320"/>
    </location>
</feature>
<comment type="caution">
    <text evidence="7">The sequence shown here is derived from an EMBL/GenBank/DDBJ whole genome shotgun (WGS) entry which is preliminary data.</text>
</comment>
<accession>A0ABP0IQ12</accession>
<evidence type="ECO:0000313" key="8">
    <source>
        <dbReference type="Proteomes" id="UP001642464"/>
    </source>
</evidence>
<sequence length="320" mass="34170">MLCGECLAALVLLPHCSPANLEEALPGEVCWRVGLAGGSTVLHLAAHLGGTRERLLAPILERCPVLLNRANWAQEIPAMLAPAMMRPTLQPRSLHAFEALGACPEGAGVEDRIKVATAGVLGEDASATDDQLKGEMCVICMEGPSDGDTPFTRLYCGHCFHRGCLGGWRAEGQNGASCPACRKPLPEPTARAEAGGITLLELATLGNDNNFASLLLSVGAGGKATKSSEITSLMWAAASEGPCTTNLYLRMGLWNFERTSSFEPTPWHGYLQPSACRRPPARARIGRQLNDTIPCSIILVGALELHIWLGEFVDVYFKVV</sequence>
<keyword evidence="5" id="KW-0732">Signal</keyword>
<dbReference type="SUPFAM" id="SSF57850">
    <property type="entry name" value="RING/U-box"/>
    <property type="match status" value="1"/>
</dbReference>
<dbReference type="PANTHER" id="PTHR45969:SF69">
    <property type="entry name" value="FINGER DOMAIN PROTEIN, PUTATIVE (AFU_ORTHOLOGUE AFUA_3G12190)-RELATED"/>
    <property type="match status" value="1"/>
</dbReference>
<dbReference type="PROSITE" id="PS50089">
    <property type="entry name" value="ZF_RING_2"/>
    <property type="match status" value="1"/>
</dbReference>
<keyword evidence="8" id="KW-1185">Reference proteome</keyword>
<dbReference type="SMART" id="SM00184">
    <property type="entry name" value="RING"/>
    <property type="match status" value="1"/>
</dbReference>
<dbReference type="Proteomes" id="UP001642464">
    <property type="component" value="Unassembled WGS sequence"/>
</dbReference>
<evidence type="ECO:0000256" key="3">
    <source>
        <dbReference type="ARBA" id="ARBA00022833"/>
    </source>
</evidence>
<feature type="domain" description="RING-type" evidence="6">
    <location>
        <begin position="137"/>
        <end position="182"/>
    </location>
</feature>
<dbReference type="PANTHER" id="PTHR45969">
    <property type="entry name" value="RING ZINC FINGER PROTEIN-RELATED"/>
    <property type="match status" value="1"/>
</dbReference>
<organism evidence="7 8">
    <name type="scientific">Durusdinium trenchii</name>
    <dbReference type="NCBI Taxonomy" id="1381693"/>
    <lineage>
        <taxon>Eukaryota</taxon>
        <taxon>Sar</taxon>
        <taxon>Alveolata</taxon>
        <taxon>Dinophyceae</taxon>
        <taxon>Suessiales</taxon>
        <taxon>Symbiodiniaceae</taxon>
        <taxon>Durusdinium</taxon>
    </lineage>
</organism>